<dbReference type="Proteomes" id="UP000314985">
    <property type="component" value="Chromosome 1"/>
</dbReference>
<organism evidence="1 2">
    <name type="scientific">Sus scrofa</name>
    <name type="common">Pig</name>
    <dbReference type="NCBI Taxonomy" id="9823"/>
    <lineage>
        <taxon>Eukaryota</taxon>
        <taxon>Metazoa</taxon>
        <taxon>Chordata</taxon>
        <taxon>Craniata</taxon>
        <taxon>Vertebrata</taxon>
        <taxon>Euteleostomi</taxon>
        <taxon>Mammalia</taxon>
        <taxon>Eutheria</taxon>
        <taxon>Laurasiatheria</taxon>
        <taxon>Artiodactyla</taxon>
        <taxon>Suina</taxon>
        <taxon>Suidae</taxon>
        <taxon>Sus</taxon>
    </lineage>
</organism>
<sequence>MRSRNKKKILTWSLHWKEPTHLIMGAPQTLMPLEEELGGQEPPAEPLHSLPMGGTDSTQTCPIFLFLLFSQVLFLEWAKILKHCTYSCSKRDPLLVESFSETSNSTMYRIEKDRPLSEI</sequence>
<reference evidence="1" key="2">
    <citation type="submission" date="2025-08" db="UniProtKB">
        <authorList>
            <consortium name="Ensembl"/>
        </authorList>
    </citation>
    <scope>IDENTIFICATION</scope>
</reference>
<dbReference type="Ensembl" id="ENSSSCT00070025897.1">
    <property type="protein sequence ID" value="ENSSSCP00070021491.1"/>
    <property type="gene ID" value="ENSSSCG00070013290.1"/>
</dbReference>
<name>A0A4X1TYC7_PIG</name>
<reference evidence="1 2" key="1">
    <citation type="submission" date="2017-08" db="EMBL/GenBank/DDBJ databases">
        <title>USMARCv1.0.</title>
        <authorList>
            <person name="Hannum G.I."/>
            <person name="Koren S."/>
            <person name="Schroeder S.G."/>
            <person name="Chin S.C."/>
            <person name="Nonneman D.J."/>
            <person name="Becker S.A."/>
            <person name="Rosen B.D."/>
            <person name="Bickhart D.M."/>
            <person name="Putnam N.H."/>
            <person name="Green R.E."/>
            <person name="Tuggle C.K."/>
            <person name="Liu H."/>
            <person name="Rohrer G.A."/>
            <person name="Warr A."/>
            <person name="Hall R."/>
            <person name="Kim K."/>
            <person name="Hume D.A."/>
            <person name="Talbot R."/>
            <person name="Chow W."/>
            <person name="Howe K."/>
            <person name="Schwartz A.S."/>
            <person name="Watson M."/>
            <person name="Archibald A.L."/>
            <person name="Phillippy A.M."/>
            <person name="Smith T.P.L."/>
        </authorList>
    </citation>
    <scope>NUCLEOTIDE SEQUENCE [LARGE SCALE GENOMIC DNA]</scope>
</reference>
<protein>
    <submittedName>
        <fullName evidence="1">Uncharacterized protein</fullName>
    </submittedName>
</protein>
<accession>A0A4X1TYC7</accession>
<dbReference type="AlphaFoldDB" id="A0A4X1TYC7"/>
<evidence type="ECO:0000313" key="1">
    <source>
        <dbReference type="Ensembl" id="ENSSSCP00070021491.1"/>
    </source>
</evidence>
<proteinExistence type="predicted"/>
<evidence type="ECO:0000313" key="2">
    <source>
        <dbReference type="Proteomes" id="UP000314985"/>
    </source>
</evidence>